<dbReference type="EMBL" id="AORZ01000003">
    <property type="protein sequence ID" value="EMF02184.1"/>
    <property type="molecule type" value="Genomic_DNA"/>
</dbReference>
<dbReference type="Proteomes" id="UP000011740">
    <property type="component" value="Unassembled WGS sequence"/>
</dbReference>
<feature type="non-terminal residue" evidence="1">
    <location>
        <position position="1"/>
    </location>
</feature>
<reference evidence="1 2" key="1">
    <citation type="journal article" date="2013" name="Genome Announc.">
        <title>Whole-Genome Shotgun Assembly and Analysis of the Genome of Streptomyces mobaraensis DSM 40847, a Strain for Industrial Production of Microbial Transglutaminase.</title>
        <authorList>
            <person name="Yang H."/>
            <person name="He T."/>
            <person name="Wu W."/>
            <person name="Zhu W."/>
            <person name="Lu B."/>
            <person name="Sun W."/>
        </authorList>
    </citation>
    <scope>NUCLEOTIDE SEQUENCE [LARGE SCALE GENOMIC DNA]</scope>
    <source>
        <strain evidence="1 2">DSM 40847</strain>
    </source>
</reference>
<evidence type="ECO:0000313" key="1">
    <source>
        <dbReference type="EMBL" id="EMF02184.1"/>
    </source>
</evidence>
<sequence>APAATPFGEWRAGPTRVSYRRFTRRDALGPGTGWEHVFAVMRALAGRFGDEHVRLVVYFD</sequence>
<organism evidence="1 2">
    <name type="scientific">Streptomyces mobaraensis (strain ATCC 29032 / DSM 40847 / JCM 4168 / NBRC 13819 / NCIMB 11159 / IPCR 16-22)</name>
    <dbReference type="NCBI Taxonomy" id="1223523"/>
    <lineage>
        <taxon>Bacteria</taxon>
        <taxon>Bacillati</taxon>
        <taxon>Actinomycetota</taxon>
        <taxon>Actinomycetes</taxon>
        <taxon>Kitasatosporales</taxon>
        <taxon>Streptomycetaceae</taxon>
        <taxon>Streptomyces</taxon>
    </lineage>
</organism>
<dbReference type="AlphaFoldDB" id="M3AAG8"/>
<protein>
    <submittedName>
        <fullName evidence="1">Uncharacterized protein</fullName>
    </submittedName>
</protein>
<accession>M3AAG8</accession>
<dbReference type="PATRIC" id="fig|1223523.3.peg.353"/>
<gene>
    <name evidence="1" type="ORF">H340_01749</name>
</gene>
<comment type="caution">
    <text evidence="1">The sequence shown here is derived from an EMBL/GenBank/DDBJ whole genome shotgun (WGS) entry which is preliminary data.</text>
</comment>
<evidence type="ECO:0000313" key="2">
    <source>
        <dbReference type="Proteomes" id="UP000011740"/>
    </source>
</evidence>
<proteinExistence type="predicted"/>
<name>M3AAG8_STRM1</name>